<dbReference type="AlphaFoldDB" id="A0AAW2YHV9"/>
<name>A0AAW2YHV9_9EUKA</name>
<dbReference type="Proteomes" id="UP001431209">
    <property type="component" value="Unassembled WGS sequence"/>
</dbReference>
<dbReference type="EMBL" id="JAOPGA020000019">
    <property type="protein sequence ID" value="KAL0476341.1"/>
    <property type="molecule type" value="Genomic_DNA"/>
</dbReference>
<evidence type="ECO:0000313" key="2">
    <source>
        <dbReference type="Proteomes" id="UP001431209"/>
    </source>
</evidence>
<protein>
    <submittedName>
        <fullName evidence="1">Uncharacterized protein</fullName>
    </submittedName>
</protein>
<organism evidence="1 2">
    <name type="scientific">Acrasis kona</name>
    <dbReference type="NCBI Taxonomy" id="1008807"/>
    <lineage>
        <taxon>Eukaryota</taxon>
        <taxon>Discoba</taxon>
        <taxon>Heterolobosea</taxon>
        <taxon>Tetramitia</taxon>
        <taxon>Eutetramitia</taxon>
        <taxon>Acrasidae</taxon>
        <taxon>Acrasis</taxon>
    </lineage>
</organism>
<evidence type="ECO:0000313" key="1">
    <source>
        <dbReference type="EMBL" id="KAL0476341.1"/>
    </source>
</evidence>
<comment type="caution">
    <text evidence="1">The sequence shown here is derived from an EMBL/GenBank/DDBJ whole genome shotgun (WGS) entry which is preliminary data.</text>
</comment>
<sequence>MMNTEHVWVCGPTCVDKIRELSKSNKTKDELEKIITNSGNTPYLTVELAEVAKKLFDDKIVTIYGKDIKTIADSSVKLFEDNLIKKILYDAEISRKLKQENNIPIEHFRGRLENRLEAAKFDNIAEEPYNLEGLRDNTYGVFLINIKKLAAMSFYNKELKKRIENQTKEEGFYGHFIVIFRAGEALQVYDPLSGLMKNFKDDDANLLNLLKDEDAKGNAIIISRTN</sequence>
<proteinExistence type="predicted"/>
<gene>
    <name evidence="1" type="ORF">AKO1_006262</name>
</gene>
<keyword evidence="2" id="KW-1185">Reference proteome</keyword>
<reference evidence="1 2" key="1">
    <citation type="submission" date="2024-03" db="EMBL/GenBank/DDBJ databases">
        <title>The Acrasis kona genome and developmental transcriptomes reveal deep origins of eukaryotic multicellular pathways.</title>
        <authorList>
            <person name="Sheikh S."/>
            <person name="Fu C.-J."/>
            <person name="Brown M.W."/>
            <person name="Baldauf S.L."/>
        </authorList>
    </citation>
    <scope>NUCLEOTIDE SEQUENCE [LARGE SCALE GENOMIC DNA]</scope>
    <source>
        <strain evidence="1 2">ATCC MYA-3509</strain>
    </source>
</reference>
<accession>A0AAW2YHV9</accession>